<dbReference type="GeneID" id="54565800"/>
<feature type="region of interest" description="Disordered" evidence="1">
    <location>
        <begin position="43"/>
        <end position="74"/>
    </location>
</feature>
<feature type="region of interest" description="Disordered" evidence="1">
    <location>
        <begin position="1"/>
        <end position="30"/>
    </location>
</feature>
<protein>
    <submittedName>
        <fullName evidence="2">Uncharacterized protein</fullName>
    </submittedName>
</protein>
<feature type="compositionally biased region" description="Polar residues" evidence="1">
    <location>
        <begin position="57"/>
        <end position="73"/>
    </location>
</feature>
<dbReference type="AlphaFoldDB" id="A0A6A6CJY4"/>
<keyword evidence="3" id="KW-1185">Reference proteome</keyword>
<gene>
    <name evidence="2" type="ORF">M409DRAFT_53948</name>
</gene>
<name>A0A6A6CJY4_ZASCE</name>
<proteinExistence type="predicted"/>
<organism evidence="2 3">
    <name type="scientific">Zasmidium cellare ATCC 36951</name>
    <dbReference type="NCBI Taxonomy" id="1080233"/>
    <lineage>
        <taxon>Eukaryota</taxon>
        <taxon>Fungi</taxon>
        <taxon>Dikarya</taxon>
        <taxon>Ascomycota</taxon>
        <taxon>Pezizomycotina</taxon>
        <taxon>Dothideomycetes</taxon>
        <taxon>Dothideomycetidae</taxon>
        <taxon>Mycosphaerellales</taxon>
        <taxon>Mycosphaerellaceae</taxon>
        <taxon>Zasmidium</taxon>
    </lineage>
</organism>
<accession>A0A6A6CJY4</accession>
<dbReference type="RefSeq" id="XP_033668230.1">
    <property type="nucleotide sequence ID" value="XM_033812528.1"/>
</dbReference>
<evidence type="ECO:0000313" key="3">
    <source>
        <dbReference type="Proteomes" id="UP000799537"/>
    </source>
</evidence>
<dbReference type="EMBL" id="ML993593">
    <property type="protein sequence ID" value="KAF2167341.1"/>
    <property type="molecule type" value="Genomic_DNA"/>
</dbReference>
<dbReference type="Proteomes" id="UP000799537">
    <property type="component" value="Unassembled WGS sequence"/>
</dbReference>
<evidence type="ECO:0000256" key="1">
    <source>
        <dbReference type="SAM" id="MobiDB-lite"/>
    </source>
</evidence>
<reference evidence="2" key="1">
    <citation type="journal article" date="2020" name="Stud. Mycol.">
        <title>101 Dothideomycetes genomes: a test case for predicting lifestyles and emergence of pathogens.</title>
        <authorList>
            <person name="Haridas S."/>
            <person name="Albert R."/>
            <person name="Binder M."/>
            <person name="Bloem J."/>
            <person name="Labutti K."/>
            <person name="Salamov A."/>
            <person name="Andreopoulos B."/>
            <person name="Baker S."/>
            <person name="Barry K."/>
            <person name="Bills G."/>
            <person name="Bluhm B."/>
            <person name="Cannon C."/>
            <person name="Castanera R."/>
            <person name="Culley D."/>
            <person name="Daum C."/>
            <person name="Ezra D."/>
            <person name="Gonzalez J."/>
            <person name="Henrissat B."/>
            <person name="Kuo A."/>
            <person name="Liang C."/>
            <person name="Lipzen A."/>
            <person name="Lutzoni F."/>
            <person name="Magnuson J."/>
            <person name="Mondo S."/>
            <person name="Nolan M."/>
            <person name="Ohm R."/>
            <person name="Pangilinan J."/>
            <person name="Park H.-J."/>
            <person name="Ramirez L."/>
            <person name="Alfaro M."/>
            <person name="Sun H."/>
            <person name="Tritt A."/>
            <person name="Yoshinaga Y."/>
            <person name="Zwiers L.-H."/>
            <person name="Turgeon B."/>
            <person name="Goodwin S."/>
            <person name="Spatafora J."/>
            <person name="Crous P."/>
            <person name="Grigoriev I."/>
        </authorList>
    </citation>
    <scope>NUCLEOTIDE SEQUENCE</scope>
    <source>
        <strain evidence="2">ATCC 36951</strain>
    </source>
</reference>
<evidence type="ECO:0000313" key="2">
    <source>
        <dbReference type="EMBL" id="KAF2167341.1"/>
    </source>
</evidence>
<sequence length="281" mass="30488">MDIVTADVASDAKQGRHASGSSENSYPETPCVVEPVASVPVCLESNGSHQDDMSGTRRISNPTVIPSTSSSSAHDLGHCTTLDIARPFGWAVSYTGKGTSTQTSGRTRKRLPGIMAVVGRASASRDNLGECPPGVSKECEFTSCSYSNEYGATQQRYVTSQWMLLLVSRHFVTCGGGYDQKFLGKAGQLQAYGTEHDQTMPNPVLPSHLKGAVCRQPFHLGQGMPTPDRLGLQVRRLRHCLRHQLLTQLTQDQKQAIGQPDETDSLRAARHDAQAQLRLIL</sequence>